<proteinExistence type="predicted"/>
<keyword evidence="3" id="KW-1185">Reference proteome</keyword>
<evidence type="ECO:0000256" key="1">
    <source>
        <dbReference type="SAM" id="MobiDB-lite"/>
    </source>
</evidence>
<accession>A0A231H800</accession>
<sequence>MHTPTGRRRCAWRAGRGAPVDDARSAPEFFAAVFYSVAHLDHLLNGPVTP</sequence>
<organism evidence="2 3">
    <name type="scientific">Nocardia cerradoensis</name>
    <dbReference type="NCBI Taxonomy" id="85688"/>
    <lineage>
        <taxon>Bacteria</taxon>
        <taxon>Bacillati</taxon>
        <taxon>Actinomycetota</taxon>
        <taxon>Actinomycetes</taxon>
        <taxon>Mycobacteriales</taxon>
        <taxon>Nocardiaceae</taxon>
        <taxon>Nocardia</taxon>
    </lineage>
</organism>
<dbReference type="Proteomes" id="UP000215506">
    <property type="component" value="Unassembled WGS sequence"/>
</dbReference>
<dbReference type="EMBL" id="NGAF01000005">
    <property type="protein sequence ID" value="OXR44979.1"/>
    <property type="molecule type" value="Genomic_DNA"/>
</dbReference>
<protein>
    <submittedName>
        <fullName evidence="2">Uncharacterized protein</fullName>
    </submittedName>
</protein>
<comment type="caution">
    <text evidence="2">The sequence shown here is derived from an EMBL/GenBank/DDBJ whole genome shotgun (WGS) entry which is preliminary data.</text>
</comment>
<feature type="region of interest" description="Disordered" evidence="1">
    <location>
        <begin position="1"/>
        <end position="21"/>
    </location>
</feature>
<evidence type="ECO:0000313" key="2">
    <source>
        <dbReference type="EMBL" id="OXR44979.1"/>
    </source>
</evidence>
<reference evidence="2 3" key="1">
    <citation type="submission" date="2017-07" db="EMBL/GenBank/DDBJ databases">
        <title>First draft Genome Sequence of Nocardia cerradoensis isolated from human infection.</title>
        <authorList>
            <person name="Carrasco G."/>
        </authorList>
    </citation>
    <scope>NUCLEOTIDE SEQUENCE [LARGE SCALE GENOMIC DNA]</scope>
    <source>
        <strain evidence="2 3">CNM20130759</strain>
    </source>
</reference>
<gene>
    <name evidence="2" type="ORF">B7C42_02936</name>
</gene>
<feature type="compositionally biased region" description="Basic residues" evidence="1">
    <location>
        <begin position="1"/>
        <end position="11"/>
    </location>
</feature>
<dbReference type="AlphaFoldDB" id="A0A231H800"/>
<evidence type="ECO:0000313" key="3">
    <source>
        <dbReference type="Proteomes" id="UP000215506"/>
    </source>
</evidence>
<name>A0A231H800_9NOCA</name>